<dbReference type="InterPro" id="IPR036388">
    <property type="entry name" value="WH-like_DNA-bd_sf"/>
</dbReference>
<evidence type="ECO:0000259" key="5">
    <source>
        <dbReference type="PROSITE" id="PS50931"/>
    </source>
</evidence>
<dbReference type="InterPro" id="IPR036390">
    <property type="entry name" value="WH_DNA-bd_sf"/>
</dbReference>
<name>A0A377G5E8_9GAMM</name>
<keyword evidence="2" id="KW-0805">Transcription regulation</keyword>
<feature type="domain" description="HTH lysR-type" evidence="5">
    <location>
        <begin position="3"/>
        <end position="60"/>
    </location>
</feature>
<dbReference type="InterPro" id="IPR005119">
    <property type="entry name" value="LysR_subst-bd"/>
</dbReference>
<evidence type="ECO:0000256" key="2">
    <source>
        <dbReference type="ARBA" id="ARBA00023015"/>
    </source>
</evidence>
<protein>
    <submittedName>
        <fullName evidence="6">CysJI operon transcriptional activator</fullName>
    </submittedName>
</protein>
<proteinExistence type="inferred from homology"/>
<evidence type="ECO:0000313" key="7">
    <source>
        <dbReference type="Proteomes" id="UP000254554"/>
    </source>
</evidence>
<evidence type="ECO:0000256" key="4">
    <source>
        <dbReference type="ARBA" id="ARBA00023163"/>
    </source>
</evidence>
<keyword evidence="7" id="KW-1185">Reference proteome</keyword>
<dbReference type="AlphaFoldDB" id="A0A377G5E8"/>
<dbReference type="FunFam" id="1.10.10.10:FF:000001">
    <property type="entry name" value="LysR family transcriptional regulator"/>
    <property type="match status" value="1"/>
</dbReference>
<keyword evidence="4" id="KW-0804">Transcription</keyword>
<dbReference type="OrthoDB" id="9786526at2"/>
<dbReference type="EMBL" id="UGGT01000001">
    <property type="protein sequence ID" value="STO20037.1"/>
    <property type="molecule type" value="Genomic_DNA"/>
</dbReference>
<dbReference type="PANTHER" id="PTHR30126:SF22">
    <property type="entry name" value="HTH-TYPE TRANSCRIPTIONAL REGULATOR YHAJ-RELATED"/>
    <property type="match status" value="1"/>
</dbReference>
<gene>
    <name evidence="6" type="primary">cysL</name>
    <name evidence="6" type="ORF">NCTC11370_00082</name>
</gene>
<comment type="similarity">
    <text evidence="1">Belongs to the LysR transcriptional regulatory family.</text>
</comment>
<evidence type="ECO:0000313" key="6">
    <source>
        <dbReference type="EMBL" id="STO20037.1"/>
    </source>
</evidence>
<dbReference type="Pfam" id="PF03466">
    <property type="entry name" value="LysR_substrate"/>
    <property type="match status" value="1"/>
</dbReference>
<dbReference type="RefSeq" id="WP_010652247.1">
    <property type="nucleotide sequence ID" value="NZ_UGGT01000001.1"/>
</dbReference>
<dbReference type="GeneID" id="93291138"/>
<dbReference type="PANTHER" id="PTHR30126">
    <property type="entry name" value="HTH-TYPE TRANSCRIPTIONAL REGULATOR"/>
    <property type="match status" value="1"/>
</dbReference>
<dbReference type="GO" id="GO:0000976">
    <property type="term" value="F:transcription cis-regulatory region binding"/>
    <property type="evidence" value="ECO:0007669"/>
    <property type="project" value="TreeGrafter"/>
</dbReference>
<dbReference type="InterPro" id="IPR000847">
    <property type="entry name" value="LysR_HTH_N"/>
</dbReference>
<dbReference type="Gene3D" id="1.10.10.10">
    <property type="entry name" value="Winged helix-like DNA-binding domain superfamily/Winged helix DNA-binding domain"/>
    <property type="match status" value="1"/>
</dbReference>
<sequence length="295" mass="33378">MDVDFDALRVFVSVVECGGFNAATQVLFKSQPAITSSIKKLEEQLNLVLFDRSCYRPFLTPEGEKLYRRAQPLIAHWKNIGQFAEQLQSEAESDITIAIDVFFPLSTLKSLLKHWILSFPNTQFHFLSESLGGACERLLQNQADLIISENLITNKAVEVIPLRSEFLVAVASPEFIHQYRQQLDDLDTLAECMQVILRDSSQSDFTFGVVEHGHRWTVSDVIAKKDIIVAGLGWGRLPLHMITQELADGRLKYLQGNHFDKRLISMGAIRLQKPARGPVAEKIWQDLNNNESIAK</sequence>
<accession>A0A377G5E8</accession>
<dbReference type="PROSITE" id="PS50931">
    <property type="entry name" value="HTH_LYSR"/>
    <property type="match status" value="1"/>
</dbReference>
<dbReference type="Gene3D" id="3.40.190.290">
    <property type="match status" value="1"/>
</dbReference>
<dbReference type="PRINTS" id="PR00039">
    <property type="entry name" value="HTHLYSR"/>
</dbReference>
<dbReference type="STRING" id="1094715.GCA_000236165_00082"/>
<evidence type="ECO:0000256" key="3">
    <source>
        <dbReference type="ARBA" id="ARBA00023125"/>
    </source>
</evidence>
<dbReference type="Pfam" id="PF00126">
    <property type="entry name" value="HTH_1"/>
    <property type="match status" value="1"/>
</dbReference>
<keyword evidence="3" id="KW-0238">DNA-binding</keyword>
<dbReference type="SUPFAM" id="SSF46785">
    <property type="entry name" value="Winged helix' DNA-binding domain"/>
    <property type="match status" value="1"/>
</dbReference>
<evidence type="ECO:0000256" key="1">
    <source>
        <dbReference type="ARBA" id="ARBA00009437"/>
    </source>
</evidence>
<dbReference type="SUPFAM" id="SSF53850">
    <property type="entry name" value="Periplasmic binding protein-like II"/>
    <property type="match status" value="1"/>
</dbReference>
<dbReference type="Proteomes" id="UP000254554">
    <property type="component" value="Unassembled WGS sequence"/>
</dbReference>
<reference evidence="6 7" key="1">
    <citation type="submission" date="2018-06" db="EMBL/GenBank/DDBJ databases">
        <authorList>
            <consortium name="Pathogen Informatics"/>
            <person name="Doyle S."/>
        </authorList>
    </citation>
    <scope>NUCLEOTIDE SEQUENCE [LARGE SCALE GENOMIC DNA]</scope>
    <source>
        <strain evidence="6 7">NCTC11370</strain>
    </source>
</reference>
<dbReference type="GO" id="GO:0003700">
    <property type="term" value="F:DNA-binding transcription factor activity"/>
    <property type="evidence" value="ECO:0007669"/>
    <property type="project" value="InterPro"/>
</dbReference>
<organism evidence="6 7">
    <name type="scientific">Fluoribacter dumoffii</name>
    <dbReference type="NCBI Taxonomy" id="463"/>
    <lineage>
        <taxon>Bacteria</taxon>
        <taxon>Pseudomonadati</taxon>
        <taxon>Pseudomonadota</taxon>
        <taxon>Gammaproteobacteria</taxon>
        <taxon>Legionellales</taxon>
        <taxon>Legionellaceae</taxon>
        <taxon>Fluoribacter</taxon>
    </lineage>
</organism>